<proteinExistence type="predicted"/>
<protein>
    <submittedName>
        <fullName evidence="1">Uncharacterized protein</fullName>
    </submittedName>
</protein>
<evidence type="ECO:0000313" key="2">
    <source>
        <dbReference type="Proteomes" id="UP000193920"/>
    </source>
</evidence>
<sequence length="100" mass="11740">MKKKISNLSSMGYNDIIKKISLNSNPYNNKNIRKIELNSNYSIHDEISVTKDNSMFSIENSYISSQSSTPVTENKYYDNINYIKRENVELKEKVIRRIKI</sequence>
<dbReference type="AlphaFoldDB" id="A0A1Y2B7P8"/>
<accession>A0A1Y2B7P8</accession>
<comment type="caution">
    <text evidence="1">The sequence shown here is derived from an EMBL/GenBank/DDBJ whole genome shotgun (WGS) entry which is preliminary data.</text>
</comment>
<keyword evidence="2" id="KW-1185">Reference proteome</keyword>
<name>A0A1Y2B7P8_9FUNG</name>
<dbReference type="Proteomes" id="UP000193920">
    <property type="component" value="Unassembled WGS sequence"/>
</dbReference>
<reference evidence="1 2" key="1">
    <citation type="submission" date="2016-08" db="EMBL/GenBank/DDBJ databases">
        <title>A Parts List for Fungal Cellulosomes Revealed by Comparative Genomics.</title>
        <authorList>
            <consortium name="DOE Joint Genome Institute"/>
            <person name="Haitjema C.H."/>
            <person name="Gilmore S.P."/>
            <person name="Henske J.K."/>
            <person name="Solomon K.V."/>
            <person name="De Groot R."/>
            <person name="Kuo A."/>
            <person name="Mondo S.J."/>
            <person name="Salamov A.A."/>
            <person name="Labutti K."/>
            <person name="Zhao Z."/>
            <person name="Chiniquy J."/>
            <person name="Barry K."/>
            <person name="Brewer H.M."/>
            <person name="Purvine S.O."/>
            <person name="Wright A.T."/>
            <person name="Boxma B."/>
            <person name="Van Alen T."/>
            <person name="Hackstein J.H."/>
            <person name="Baker S.E."/>
            <person name="Grigoriev I.V."/>
            <person name="O'Malley M.A."/>
        </authorList>
    </citation>
    <scope>NUCLEOTIDE SEQUENCE [LARGE SCALE GENOMIC DNA]</scope>
    <source>
        <strain evidence="1 2">G1</strain>
    </source>
</reference>
<gene>
    <name evidence="1" type="ORF">LY90DRAFT_512575</name>
</gene>
<dbReference type="EMBL" id="MCOG01000172">
    <property type="protein sequence ID" value="ORY30868.1"/>
    <property type="molecule type" value="Genomic_DNA"/>
</dbReference>
<evidence type="ECO:0000313" key="1">
    <source>
        <dbReference type="EMBL" id="ORY30868.1"/>
    </source>
</evidence>
<organism evidence="1 2">
    <name type="scientific">Neocallimastix californiae</name>
    <dbReference type="NCBI Taxonomy" id="1754190"/>
    <lineage>
        <taxon>Eukaryota</taxon>
        <taxon>Fungi</taxon>
        <taxon>Fungi incertae sedis</taxon>
        <taxon>Chytridiomycota</taxon>
        <taxon>Chytridiomycota incertae sedis</taxon>
        <taxon>Neocallimastigomycetes</taxon>
        <taxon>Neocallimastigales</taxon>
        <taxon>Neocallimastigaceae</taxon>
        <taxon>Neocallimastix</taxon>
    </lineage>
</organism>